<evidence type="ECO:0000313" key="2">
    <source>
        <dbReference type="Proteomes" id="UP000694001"/>
    </source>
</evidence>
<proteinExistence type="predicted"/>
<gene>
    <name evidence="1" type="ORF">KO353_12845</name>
</gene>
<evidence type="ECO:0000313" key="1">
    <source>
        <dbReference type="EMBL" id="QXM24145.1"/>
    </source>
</evidence>
<sequence>MTSISKAPPLAVVRGTPDAFTAIHAPDTTLALWVRPPQRRIRLEAARLAARAPLTITAEEKPDRIGAELTAALPSSAPALVADAAMLARRFAAAASANRVHLRLEALASIGCPLFHADQVGLRLLVTYVGKGTEWVPEHAVDRSALGSGDNRAIVPDPRFIRRVAPFTVALFKGEAYPGNRGKGVVHRSPPADSRRPRLLLCLDEPGRF</sequence>
<name>A0A975YIU0_9PROT</name>
<accession>A0A975YIU0</accession>
<dbReference type="AlphaFoldDB" id="A0A975YIU0"/>
<organism evidence="1 2">
    <name type="scientific">Elioraea tepida</name>
    <dbReference type="NCBI Taxonomy" id="2843330"/>
    <lineage>
        <taxon>Bacteria</taxon>
        <taxon>Pseudomonadati</taxon>
        <taxon>Pseudomonadota</taxon>
        <taxon>Alphaproteobacteria</taxon>
        <taxon>Acetobacterales</taxon>
        <taxon>Elioraeaceae</taxon>
        <taxon>Elioraea</taxon>
    </lineage>
</organism>
<reference evidence="1" key="1">
    <citation type="submission" date="2021-06" db="EMBL/GenBank/DDBJ databases">
        <title>Elioraea tepida, sp. nov., a moderately thermophilic aerobic anoxygenic phototrophic bacterium isolated from an alkaline siliceous hot spring mat community in Yellowstone National Park, WY, USA.</title>
        <authorList>
            <person name="Saini M.K."/>
            <person name="Yoshida S."/>
            <person name="Sebastian A."/>
            <person name="Hirose S."/>
            <person name="Hara E."/>
            <person name="Tamaki H."/>
            <person name="Soulier N.T."/>
            <person name="Albert I."/>
            <person name="Hanada S."/>
            <person name="Bryant D.A."/>
            <person name="Tank M."/>
        </authorList>
    </citation>
    <scope>NUCLEOTIDE SEQUENCE</scope>
    <source>
        <strain evidence="1">MS-P2</strain>
    </source>
</reference>
<keyword evidence="2" id="KW-1185">Reference proteome</keyword>
<dbReference type="Proteomes" id="UP000694001">
    <property type="component" value="Chromosome"/>
</dbReference>
<protein>
    <submittedName>
        <fullName evidence="1">DUF1826 domain-containing protein</fullName>
    </submittedName>
</protein>
<dbReference type="KEGG" id="elio:KO353_12845"/>
<dbReference type="Pfam" id="PF08856">
    <property type="entry name" value="DUF1826"/>
    <property type="match status" value="1"/>
</dbReference>
<dbReference type="RefSeq" id="WP_218285119.1">
    <property type="nucleotide sequence ID" value="NZ_CP076448.1"/>
</dbReference>
<dbReference type="EMBL" id="CP076448">
    <property type="protein sequence ID" value="QXM24145.1"/>
    <property type="molecule type" value="Genomic_DNA"/>
</dbReference>
<dbReference type="InterPro" id="IPR014955">
    <property type="entry name" value="DUF1826"/>
</dbReference>